<protein>
    <submittedName>
        <fullName evidence="2">Uncharacterized protein</fullName>
    </submittedName>
</protein>
<evidence type="ECO:0000256" key="1">
    <source>
        <dbReference type="SAM" id="MobiDB-lite"/>
    </source>
</evidence>
<evidence type="ECO:0000313" key="3">
    <source>
        <dbReference type="Proteomes" id="UP000832072"/>
    </source>
</evidence>
<gene>
    <name evidence="2" type="ORF">EHEKIMEA_00083</name>
</gene>
<dbReference type="EMBL" id="OM638103">
    <property type="protein sequence ID" value="UNY46966.1"/>
    <property type="molecule type" value="Genomic_DNA"/>
</dbReference>
<dbReference type="Proteomes" id="UP000832072">
    <property type="component" value="Segment"/>
</dbReference>
<feature type="region of interest" description="Disordered" evidence="1">
    <location>
        <begin position="71"/>
        <end position="90"/>
    </location>
</feature>
<sequence>MHVTELTEKQLRNMDTKRLNEVRKVLTQAVGKLGFVVESGNSSEADAKRYREVRDQHALVKEILSEREHIEKKKVKTPRRENKRDRVYDL</sequence>
<name>A0AAE9GBG2_9CAUD</name>
<evidence type="ECO:0000313" key="2">
    <source>
        <dbReference type="EMBL" id="UNY46966.1"/>
    </source>
</evidence>
<keyword evidence="3" id="KW-1185">Reference proteome</keyword>
<reference evidence="2 3" key="1">
    <citation type="submission" date="2022-02" db="EMBL/GenBank/DDBJ databases">
        <authorList>
            <person name="Tian F."/>
            <person name="Li J."/>
            <person name="Li F."/>
            <person name="Tong Y."/>
        </authorList>
    </citation>
    <scope>NUCLEOTIDE SEQUENCE [LARGE SCALE GENOMIC DNA]</scope>
</reference>
<proteinExistence type="predicted"/>
<feature type="compositionally biased region" description="Basic and acidic residues" evidence="1">
    <location>
        <begin position="78"/>
        <end position="90"/>
    </location>
</feature>
<accession>A0AAE9GBG2</accession>
<organism evidence="2 3">
    <name type="scientific">Cronobacter phage LPCS28</name>
    <dbReference type="NCBI Taxonomy" id="2924885"/>
    <lineage>
        <taxon>Viruses</taxon>
        <taxon>Duplodnaviria</taxon>
        <taxon>Heunggongvirae</taxon>
        <taxon>Uroviricota</taxon>
        <taxon>Caudoviricetes</taxon>
        <taxon>Pantevenvirales</taxon>
        <taxon>Straboviridae</taxon>
        <taxon>Nanhuvirus</taxon>
        <taxon>Nanhuvirus LPCS28</taxon>
    </lineage>
</organism>